<gene>
    <name evidence="1" type="ORF">B296_00015291</name>
</gene>
<dbReference type="Proteomes" id="UP000287651">
    <property type="component" value="Unassembled WGS sequence"/>
</dbReference>
<name>A0A426YRA5_ENSVE</name>
<protein>
    <submittedName>
        <fullName evidence="1">Uncharacterized protein</fullName>
    </submittedName>
</protein>
<comment type="caution">
    <text evidence="1">The sequence shown here is derived from an EMBL/GenBank/DDBJ whole genome shotgun (WGS) entry which is preliminary data.</text>
</comment>
<organism evidence="1 2">
    <name type="scientific">Ensete ventricosum</name>
    <name type="common">Abyssinian banana</name>
    <name type="synonym">Musa ensete</name>
    <dbReference type="NCBI Taxonomy" id="4639"/>
    <lineage>
        <taxon>Eukaryota</taxon>
        <taxon>Viridiplantae</taxon>
        <taxon>Streptophyta</taxon>
        <taxon>Embryophyta</taxon>
        <taxon>Tracheophyta</taxon>
        <taxon>Spermatophyta</taxon>
        <taxon>Magnoliopsida</taxon>
        <taxon>Liliopsida</taxon>
        <taxon>Zingiberales</taxon>
        <taxon>Musaceae</taxon>
        <taxon>Ensete</taxon>
    </lineage>
</organism>
<reference evidence="1 2" key="1">
    <citation type="journal article" date="2014" name="Agronomy (Basel)">
        <title>A Draft Genome Sequence for Ensete ventricosum, the Drought-Tolerant Tree Against Hunger.</title>
        <authorList>
            <person name="Harrison J."/>
            <person name="Moore K.A."/>
            <person name="Paszkiewicz K."/>
            <person name="Jones T."/>
            <person name="Grant M."/>
            <person name="Ambacheew D."/>
            <person name="Muzemil S."/>
            <person name="Studholme D.J."/>
        </authorList>
    </citation>
    <scope>NUCLEOTIDE SEQUENCE [LARGE SCALE GENOMIC DNA]</scope>
</reference>
<sequence length="78" mass="8278">MGGCPCGRAWAAGPCSMAAGDCPCDRAMGSRPLRPGRWRQFLAGWPQPFMPAGLLPLRVVAPCKGPGRRRSPLQGGWS</sequence>
<evidence type="ECO:0000313" key="2">
    <source>
        <dbReference type="Proteomes" id="UP000287651"/>
    </source>
</evidence>
<dbReference type="AlphaFoldDB" id="A0A426YRA5"/>
<proteinExistence type="predicted"/>
<dbReference type="EMBL" id="AMZH03010702">
    <property type="protein sequence ID" value="RRT54244.1"/>
    <property type="molecule type" value="Genomic_DNA"/>
</dbReference>
<evidence type="ECO:0000313" key="1">
    <source>
        <dbReference type="EMBL" id="RRT54244.1"/>
    </source>
</evidence>
<accession>A0A426YRA5</accession>